<protein>
    <submittedName>
        <fullName evidence="1">Uncharacterized protein</fullName>
    </submittedName>
</protein>
<dbReference type="AlphaFoldDB" id="A0A2P5C5Y7"/>
<sequence length="58" mass="6537">IESSNFFITEDGNYSDGDIVVRSSTKMESSMSVEMSTLKLLAIYKDNKKKSLQQAELE</sequence>
<evidence type="ECO:0000313" key="1">
    <source>
        <dbReference type="EMBL" id="PON56486.1"/>
    </source>
</evidence>
<dbReference type="OrthoDB" id="10409929at2759"/>
<gene>
    <name evidence="1" type="ORF">PanWU01x14_180540</name>
</gene>
<evidence type="ECO:0000313" key="2">
    <source>
        <dbReference type="Proteomes" id="UP000237105"/>
    </source>
</evidence>
<proteinExistence type="predicted"/>
<reference evidence="2" key="1">
    <citation type="submission" date="2016-06" db="EMBL/GenBank/DDBJ databases">
        <title>Parallel loss of symbiosis genes in relatives of nitrogen-fixing non-legume Parasponia.</title>
        <authorList>
            <person name="Van Velzen R."/>
            <person name="Holmer R."/>
            <person name="Bu F."/>
            <person name="Rutten L."/>
            <person name="Van Zeijl A."/>
            <person name="Liu W."/>
            <person name="Santuari L."/>
            <person name="Cao Q."/>
            <person name="Sharma T."/>
            <person name="Shen D."/>
            <person name="Roswanjaya Y."/>
            <person name="Wardhani T."/>
            <person name="Kalhor M.S."/>
            <person name="Jansen J."/>
            <person name="Van den Hoogen J."/>
            <person name="Gungor B."/>
            <person name="Hartog M."/>
            <person name="Hontelez J."/>
            <person name="Verver J."/>
            <person name="Yang W.-C."/>
            <person name="Schijlen E."/>
            <person name="Repin R."/>
            <person name="Schilthuizen M."/>
            <person name="Schranz E."/>
            <person name="Heidstra R."/>
            <person name="Miyata K."/>
            <person name="Fedorova E."/>
            <person name="Kohlen W."/>
            <person name="Bisseling T."/>
            <person name="Smit S."/>
            <person name="Geurts R."/>
        </authorList>
    </citation>
    <scope>NUCLEOTIDE SEQUENCE [LARGE SCALE GENOMIC DNA]</scope>
    <source>
        <strain evidence="2">cv. WU1-14</strain>
    </source>
</reference>
<dbReference type="EMBL" id="JXTB01000170">
    <property type="protein sequence ID" value="PON56486.1"/>
    <property type="molecule type" value="Genomic_DNA"/>
</dbReference>
<comment type="caution">
    <text evidence="1">The sequence shown here is derived from an EMBL/GenBank/DDBJ whole genome shotgun (WGS) entry which is preliminary data.</text>
</comment>
<feature type="non-terminal residue" evidence="1">
    <location>
        <position position="1"/>
    </location>
</feature>
<organism evidence="1 2">
    <name type="scientific">Parasponia andersonii</name>
    <name type="common">Sponia andersonii</name>
    <dbReference type="NCBI Taxonomy" id="3476"/>
    <lineage>
        <taxon>Eukaryota</taxon>
        <taxon>Viridiplantae</taxon>
        <taxon>Streptophyta</taxon>
        <taxon>Embryophyta</taxon>
        <taxon>Tracheophyta</taxon>
        <taxon>Spermatophyta</taxon>
        <taxon>Magnoliopsida</taxon>
        <taxon>eudicotyledons</taxon>
        <taxon>Gunneridae</taxon>
        <taxon>Pentapetalae</taxon>
        <taxon>rosids</taxon>
        <taxon>fabids</taxon>
        <taxon>Rosales</taxon>
        <taxon>Cannabaceae</taxon>
        <taxon>Parasponia</taxon>
    </lineage>
</organism>
<name>A0A2P5C5Y7_PARAD</name>
<dbReference type="Proteomes" id="UP000237105">
    <property type="component" value="Unassembled WGS sequence"/>
</dbReference>
<keyword evidence="2" id="KW-1185">Reference proteome</keyword>
<accession>A0A2P5C5Y7</accession>